<accession>A5CLQ9</accession>
<dbReference type="Proteomes" id="UP000001564">
    <property type="component" value="Plasmid pCM2"/>
</dbReference>
<dbReference type="EMBL" id="AM711866">
    <property type="protein sequence ID" value="CAM98530.1"/>
    <property type="molecule type" value="Genomic_DNA"/>
</dbReference>
<organism evidence="1 2">
    <name type="scientific">Clavibacter michiganensis subsp. michiganensis (strain NCPPB 382)</name>
    <dbReference type="NCBI Taxonomy" id="443906"/>
    <lineage>
        <taxon>Bacteria</taxon>
        <taxon>Bacillati</taxon>
        <taxon>Actinomycetota</taxon>
        <taxon>Actinomycetes</taxon>
        <taxon>Micrococcales</taxon>
        <taxon>Microbacteriaceae</taxon>
        <taxon>Clavibacter</taxon>
    </lineage>
</organism>
<geneLocation type="plasmid" evidence="1 2">
    <name>pCM2</name>
</geneLocation>
<dbReference type="KEGG" id="cmi:pCM2_0046"/>
<evidence type="ECO:0000313" key="2">
    <source>
        <dbReference type="Proteomes" id="UP000001564"/>
    </source>
</evidence>
<sequence>MMPSCNVALVEADVDYERLIDDAVRRIRPMLPEHMVAECRDIVEDELAQMLAARVDE</sequence>
<keyword evidence="1" id="KW-0614">Plasmid</keyword>
<protein>
    <submittedName>
        <fullName evidence="1">Uncharacterized protein</fullName>
    </submittedName>
</protein>
<evidence type="ECO:0000313" key="1">
    <source>
        <dbReference type="EMBL" id="CAM98530.1"/>
    </source>
</evidence>
<keyword evidence="2" id="KW-1185">Reference proteome</keyword>
<gene>
    <name evidence="1" type="ordered locus">pCM2_0046</name>
</gene>
<dbReference type="AlphaFoldDB" id="A5CLQ9"/>
<name>A5CLQ9_CLAM3</name>
<proteinExistence type="predicted"/>
<dbReference type="HOGENOM" id="CLU_2988365_0_0_11"/>
<reference evidence="1 2" key="1">
    <citation type="journal article" date="2008" name="J. Bacteriol.">
        <title>The genome sequence of the tomato-pathogenic actinomycete Clavibacter michiganensis subsp. michiganensis NCPPB382 reveals a large island involved in pathogenicity.</title>
        <authorList>
            <person name="Gartemann K.H."/>
            <person name="Abt B."/>
            <person name="Bekel T."/>
            <person name="Burger A."/>
            <person name="Engemann J."/>
            <person name="Flugel M."/>
            <person name="Gaigalat L."/>
            <person name="Goesmann A."/>
            <person name="Grafen I."/>
            <person name="Kalinowski J."/>
            <person name="Kaup O."/>
            <person name="Kirchner O."/>
            <person name="Krause L."/>
            <person name="Linke B."/>
            <person name="McHardy A."/>
            <person name="Meyer F."/>
            <person name="Pohle S."/>
            <person name="Ruckert C."/>
            <person name="Schneiker S."/>
            <person name="Zellermann E.M."/>
            <person name="Puhler A."/>
            <person name="Eichenlaub R."/>
            <person name="Kaiser O."/>
            <person name="Bartels D."/>
        </authorList>
    </citation>
    <scope>NUCLEOTIDE SEQUENCE [LARGE SCALE GENOMIC DNA]</scope>
    <source>
        <strain evidence="1 2">NCPPB 382</strain>
        <plasmid evidence="1">pCM2</plasmid>
    </source>
</reference>